<comment type="caution">
    <text evidence="7">Lacks conserved residue(s) required for the propagation of feature annotation.</text>
</comment>
<protein>
    <submittedName>
        <fullName evidence="11">Suppressor of tumorigenicity protein 14</fullName>
    </submittedName>
</protein>
<comment type="caution">
    <text evidence="11">The sequence shown here is derived from an EMBL/GenBank/DDBJ whole genome shotgun (WGS) entry which is preliminary data.</text>
</comment>
<gene>
    <name evidence="11" type="ORF">DBV15_10420</name>
</gene>
<dbReference type="PRINTS" id="PR00722">
    <property type="entry name" value="CHYMOTRYPSIN"/>
</dbReference>
<comment type="subcellular location">
    <subcellularLocation>
        <location evidence="1">Secreted</location>
    </subcellularLocation>
</comment>
<dbReference type="PANTHER" id="PTHR24256">
    <property type="entry name" value="TRYPTASE-RELATED"/>
    <property type="match status" value="1"/>
</dbReference>
<dbReference type="STRING" id="300112.A0A4S2JQR4"/>
<dbReference type="Gene3D" id="2.60.120.290">
    <property type="entry name" value="Spermadhesin, CUB domain"/>
    <property type="match status" value="1"/>
</dbReference>
<evidence type="ECO:0000256" key="4">
    <source>
        <dbReference type="ARBA" id="ARBA00023157"/>
    </source>
</evidence>
<organism evidence="11 12">
    <name type="scientific">Temnothorax longispinosus</name>
    <dbReference type="NCBI Taxonomy" id="300112"/>
    <lineage>
        <taxon>Eukaryota</taxon>
        <taxon>Metazoa</taxon>
        <taxon>Ecdysozoa</taxon>
        <taxon>Arthropoda</taxon>
        <taxon>Hexapoda</taxon>
        <taxon>Insecta</taxon>
        <taxon>Pterygota</taxon>
        <taxon>Neoptera</taxon>
        <taxon>Endopterygota</taxon>
        <taxon>Hymenoptera</taxon>
        <taxon>Apocrita</taxon>
        <taxon>Aculeata</taxon>
        <taxon>Formicoidea</taxon>
        <taxon>Formicidae</taxon>
        <taxon>Myrmicinae</taxon>
        <taxon>Temnothorax</taxon>
    </lineage>
</organism>
<evidence type="ECO:0000256" key="3">
    <source>
        <dbReference type="ARBA" id="ARBA00022729"/>
    </source>
</evidence>
<evidence type="ECO:0000259" key="10">
    <source>
        <dbReference type="PROSITE" id="PS50240"/>
    </source>
</evidence>
<dbReference type="SUPFAM" id="SSF49854">
    <property type="entry name" value="Spermadhesin, CUB domain"/>
    <property type="match status" value="1"/>
</dbReference>
<dbReference type="FunFam" id="2.40.10.10:FF:000054">
    <property type="entry name" value="Complement C1r subcomponent"/>
    <property type="match status" value="1"/>
</dbReference>
<dbReference type="InterPro" id="IPR035914">
    <property type="entry name" value="Sperma_CUB_dom_sf"/>
</dbReference>
<evidence type="ECO:0000256" key="8">
    <source>
        <dbReference type="SAM" id="SignalP"/>
    </source>
</evidence>
<dbReference type="SMART" id="SM00020">
    <property type="entry name" value="Tryp_SPc"/>
    <property type="match status" value="1"/>
</dbReference>
<sequence>LLPYVVLFGLLLSLSILNGVESDCNYFQNLEAGQTYYVYNPEYPKEYHGENHCIWKMASPYNTKINCSIEMSNINCSQGRLSILFADGKVFNYCGKNTFVLNGINPTIKFDSQYNSNGRFLCQIQTSNNNNNCNCGWKKVTRIVGGKETGVNEYPMMCGLVNSVDKIIYCGCTIISKEYVITAAHCIDGRNFNVLGAVVGEHDTTTDANNDVAVCKIAGKIEYNAQVGPVCLPFQHKQDSFAGDIVTVLGWGLLEFTGQKSTTLQEVNLNVITLENCKEYYSGINYSNMCTFTPGKDTCQMDSGGPLLWQDPTTHKLVLVGITSSGVGCASDTPAVAMRTGAFIDWIVSITPDAQYCRIE</sequence>
<feature type="domain" description="CUB" evidence="9">
    <location>
        <begin position="24"/>
        <end position="96"/>
    </location>
</feature>
<dbReference type="Pfam" id="PF00089">
    <property type="entry name" value="Trypsin"/>
    <property type="match status" value="1"/>
</dbReference>
<evidence type="ECO:0000313" key="12">
    <source>
        <dbReference type="Proteomes" id="UP000310200"/>
    </source>
</evidence>
<dbReference type="InterPro" id="IPR001254">
    <property type="entry name" value="Trypsin_dom"/>
</dbReference>
<evidence type="ECO:0000256" key="5">
    <source>
        <dbReference type="ARBA" id="ARBA00023180"/>
    </source>
</evidence>
<dbReference type="GO" id="GO:0006508">
    <property type="term" value="P:proteolysis"/>
    <property type="evidence" value="ECO:0007669"/>
    <property type="project" value="InterPro"/>
</dbReference>
<dbReference type="InterPro" id="IPR043504">
    <property type="entry name" value="Peptidase_S1_PA_chymotrypsin"/>
</dbReference>
<evidence type="ECO:0000256" key="2">
    <source>
        <dbReference type="ARBA" id="ARBA00022525"/>
    </source>
</evidence>
<reference evidence="11 12" key="1">
    <citation type="journal article" date="2019" name="Philos. Trans. R. Soc. Lond., B, Biol. Sci.">
        <title>Ant behaviour and brain gene expression of defending hosts depend on the ecological success of the intruding social parasite.</title>
        <authorList>
            <person name="Kaur R."/>
            <person name="Stoldt M."/>
            <person name="Jongepier E."/>
            <person name="Feldmeyer B."/>
            <person name="Menzel F."/>
            <person name="Bornberg-Bauer E."/>
            <person name="Foitzik S."/>
        </authorList>
    </citation>
    <scope>NUCLEOTIDE SEQUENCE [LARGE SCALE GENOMIC DNA]</scope>
    <source>
        <tissue evidence="11">Whole body</tissue>
    </source>
</reference>
<evidence type="ECO:0000313" key="11">
    <source>
        <dbReference type="EMBL" id="TGZ38531.1"/>
    </source>
</evidence>
<dbReference type="Pfam" id="PF00431">
    <property type="entry name" value="CUB"/>
    <property type="match status" value="1"/>
</dbReference>
<dbReference type="InterPro" id="IPR009003">
    <property type="entry name" value="Peptidase_S1_PA"/>
</dbReference>
<name>A0A4S2JQR4_9HYME</name>
<dbReference type="CDD" id="cd00190">
    <property type="entry name" value="Tryp_SPc"/>
    <property type="match status" value="1"/>
</dbReference>
<dbReference type="GO" id="GO:0004252">
    <property type="term" value="F:serine-type endopeptidase activity"/>
    <property type="evidence" value="ECO:0007669"/>
    <property type="project" value="InterPro"/>
</dbReference>
<feature type="chain" id="PRO_5020474027" evidence="8">
    <location>
        <begin position="23"/>
        <end position="360"/>
    </location>
</feature>
<dbReference type="InterPro" id="IPR051487">
    <property type="entry name" value="Ser/Thr_Proteases_Immune/Dev"/>
</dbReference>
<dbReference type="AlphaFoldDB" id="A0A4S2JQR4"/>
<keyword evidence="5" id="KW-0325">Glycoprotein</keyword>
<keyword evidence="12" id="KW-1185">Reference proteome</keyword>
<dbReference type="EMBL" id="QBLH01003399">
    <property type="protein sequence ID" value="TGZ38531.1"/>
    <property type="molecule type" value="Genomic_DNA"/>
</dbReference>
<proteinExistence type="inferred from homology"/>
<evidence type="ECO:0000259" key="9">
    <source>
        <dbReference type="PROSITE" id="PS01180"/>
    </source>
</evidence>
<dbReference type="GO" id="GO:0005576">
    <property type="term" value="C:extracellular region"/>
    <property type="evidence" value="ECO:0007669"/>
    <property type="project" value="UniProtKB-SubCell"/>
</dbReference>
<dbReference type="InterPro" id="IPR001314">
    <property type="entry name" value="Peptidase_S1A"/>
</dbReference>
<feature type="domain" description="Peptidase S1" evidence="10">
    <location>
        <begin position="143"/>
        <end position="352"/>
    </location>
</feature>
<dbReference type="InterPro" id="IPR018114">
    <property type="entry name" value="TRYPSIN_HIS"/>
</dbReference>
<dbReference type="Proteomes" id="UP000310200">
    <property type="component" value="Unassembled WGS sequence"/>
</dbReference>
<feature type="non-terminal residue" evidence="11">
    <location>
        <position position="1"/>
    </location>
</feature>
<evidence type="ECO:0000256" key="7">
    <source>
        <dbReference type="PROSITE-ProRule" id="PRU00059"/>
    </source>
</evidence>
<keyword evidence="4" id="KW-1015">Disulfide bond</keyword>
<feature type="signal peptide" evidence="8">
    <location>
        <begin position="1"/>
        <end position="22"/>
    </location>
</feature>
<dbReference type="PROSITE" id="PS01180">
    <property type="entry name" value="CUB"/>
    <property type="match status" value="1"/>
</dbReference>
<dbReference type="PROSITE" id="PS00134">
    <property type="entry name" value="TRYPSIN_HIS"/>
    <property type="match status" value="1"/>
</dbReference>
<comment type="similarity">
    <text evidence="6">Belongs to the peptidase S1 family. CLIP subfamily.</text>
</comment>
<dbReference type="Gene3D" id="2.40.10.10">
    <property type="entry name" value="Trypsin-like serine proteases"/>
    <property type="match status" value="3"/>
</dbReference>
<dbReference type="SUPFAM" id="SSF50494">
    <property type="entry name" value="Trypsin-like serine proteases"/>
    <property type="match status" value="1"/>
</dbReference>
<evidence type="ECO:0000256" key="6">
    <source>
        <dbReference type="ARBA" id="ARBA00024195"/>
    </source>
</evidence>
<keyword evidence="3 8" id="KW-0732">Signal</keyword>
<dbReference type="PROSITE" id="PS50240">
    <property type="entry name" value="TRYPSIN_DOM"/>
    <property type="match status" value="1"/>
</dbReference>
<keyword evidence="2" id="KW-0964">Secreted</keyword>
<evidence type="ECO:0000256" key="1">
    <source>
        <dbReference type="ARBA" id="ARBA00004613"/>
    </source>
</evidence>
<accession>A0A4S2JQR4</accession>
<dbReference type="InterPro" id="IPR000859">
    <property type="entry name" value="CUB_dom"/>
</dbReference>